<keyword evidence="3" id="KW-1003">Cell membrane</keyword>
<dbReference type="PANTHER" id="PTHR34582">
    <property type="entry name" value="UPF0702 TRANSMEMBRANE PROTEIN YCAP"/>
    <property type="match status" value="1"/>
</dbReference>
<dbReference type="Proteomes" id="UP000002365">
    <property type="component" value="Chromosome"/>
</dbReference>
<feature type="transmembrane region" description="Helical" evidence="7">
    <location>
        <begin position="12"/>
        <end position="31"/>
    </location>
</feature>
<dbReference type="PANTHER" id="PTHR34582:SF6">
    <property type="entry name" value="UPF0702 TRANSMEMBRANE PROTEIN YCAP"/>
    <property type="match status" value="1"/>
</dbReference>
<evidence type="ECO:0000256" key="6">
    <source>
        <dbReference type="ARBA" id="ARBA00023136"/>
    </source>
</evidence>
<dbReference type="InterPro" id="IPR023090">
    <property type="entry name" value="UPF0702_alpha/beta_dom_sf"/>
</dbReference>
<feature type="transmembrane region" description="Helical" evidence="7">
    <location>
        <begin position="63"/>
        <end position="84"/>
    </location>
</feature>
<dbReference type="KEGG" id="bmd:BMD_1698"/>
<protein>
    <recommendedName>
        <fullName evidence="8">YetF C-terminal domain-containing protein</fullName>
    </recommendedName>
</protein>
<dbReference type="HOGENOM" id="CLU_077149_0_1_9"/>
<accession>D5DDK3</accession>
<evidence type="ECO:0000256" key="5">
    <source>
        <dbReference type="ARBA" id="ARBA00022989"/>
    </source>
</evidence>
<gene>
    <name evidence="9" type="ordered locus">BMD_1698</name>
</gene>
<dbReference type="InterPro" id="IPR007353">
    <property type="entry name" value="DUF421"/>
</dbReference>
<evidence type="ECO:0000256" key="2">
    <source>
        <dbReference type="ARBA" id="ARBA00006448"/>
    </source>
</evidence>
<dbReference type="EMBL" id="CP001982">
    <property type="protein sequence ID" value="ADF38554.1"/>
    <property type="molecule type" value="Genomic_DNA"/>
</dbReference>
<evidence type="ECO:0000313" key="10">
    <source>
        <dbReference type="Proteomes" id="UP000002365"/>
    </source>
</evidence>
<keyword evidence="5 7" id="KW-1133">Transmembrane helix</keyword>
<evidence type="ECO:0000256" key="7">
    <source>
        <dbReference type="SAM" id="Phobius"/>
    </source>
</evidence>
<evidence type="ECO:0000259" key="8">
    <source>
        <dbReference type="Pfam" id="PF04239"/>
    </source>
</evidence>
<comment type="similarity">
    <text evidence="2">Belongs to the UPF0702 family.</text>
</comment>
<organism evidence="9 10">
    <name type="scientific">Priestia megaterium (strain DSM 319 / IMG 1521)</name>
    <name type="common">Bacillus megaterium</name>
    <dbReference type="NCBI Taxonomy" id="592022"/>
    <lineage>
        <taxon>Bacteria</taxon>
        <taxon>Bacillati</taxon>
        <taxon>Bacillota</taxon>
        <taxon>Bacilli</taxon>
        <taxon>Bacillales</taxon>
        <taxon>Bacillaceae</taxon>
        <taxon>Priestia</taxon>
    </lineage>
</organism>
<evidence type="ECO:0000313" key="9">
    <source>
        <dbReference type="EMBL" id="ADF38554.1"/>
    </source>
</evidence>
<keyword evidence="6 7" id="KW-0472">Membrane</keyword>
<keyword evidence="4 7" id="KW-0812">Transmembrane</keyword>
<dbReference type="AlphaFoldDB" id="D5DDK3"/>
<dbReference type="Pfam" id="PF04239">
    <property type="entry name" value="DUF421"/>
    <property type="match status" value="1"/>
</dbReference>
<feature type="domain" description="YetF C-terminal" evidence="8">
    <location>
        <begin position="87"/>
        <end position="210"/>
    </location>
</feature>
<proteinExistence type="inferred from homology"/>
<name>D5DDK3_PRIM3</name>
<evidence type="ECO:0000256" key="1">
    <source>
        <dbReference type="ARBA" id="ARBA00004651"/>
    </source>
</evidence>
<dbReference type="GO" id="GO:0005886">
    <property type="term" value="C:plasma membrane"/>
    <property type="evidence" value="ECO:0007669"/>
    <property type="project" value="UniProtKB-SubCell"/>
</dbReference>
<comment type="subcellular location">
    <subcellularLocation>
        <location evidence="1">Cell membrane</location>
        <topology evidence="1">Multi-pass membrane protein</topology>
    </subcellularLocation>
</comment>
<evidence type="ECO:0000256" key="3">
    <source>
        <dbReference type="ARBA" id="ARBA00022475"/>
    </source>
</evidence>
<evidence type="ECO:0000256" key="4">
    <source>
        <dbReference type="ARBA" id="ARBA00022692"/>
    </source>
</evidence>
<reference evidence="9 10" key="1">
    <citation type="journal article" date="2011" name="J. Bacteriol.">
        <title>Genome sequences of the biotechnologically important Bacillus megaterium strains QM B1551 and DSM319.</title>
        <authorList>
            <person name="Eppinger M."/>
            <person name="Bunk B."/>
            <person name="Johns M.A."/>
            <person name="Edirisinghe J.N."/>
            <person name="Kutumbaka K.K."/>
            <person name="Koenig S.S."/>
            <person name="Huot Creasy H."/>
            <person name="Rosovitz M.J."/>
            <person name="Riley D.R."/>
            <person name="Daugherty S."/>
            <person name="Martin M."/>
            <person name="Elbourne L.D."/>
            <person name="Paulsen I."/>
            <person name="Biedendieck R."/>
            <person name="Braun C."/>
            <person name="Grayburn S."/>
            <person name="Dhingra S."/>
            <person name="Lukyanchuk V."/>
            <person name="Ball B."/>
            <person name="Ul-Qamar R."/>
            <person name="Seibel J."/>
            <person name="Bremer E."/>
            <person name="Jahn D."/>
            <person name="Ravel J."/>
            <person name="Vary P.S."/>
        </authorList>
    </citation>
    <scope>NUCLEOTIDE SEQUENCE [LARGE SCALE GENOMIC DNA]</scope>
    <source>
        <strain evidence="10">DSM 319 / IMG 1521</strain>
    </source>
</reference>
<sequence>MKGERKVEIIEVSWRTVLLYVVIIIIFRFIGQRGINQLNVIDLVVVLMISELGVVAIEDTGESLLYQLVPILILTLIQIGLTYIQLKSQKLRRVLDGQPIIVIRQGKIDEKQMKKSRYNLDDLLLQLRDKNIGDIREVDYAILEPSGTLSVFKKSESKDKSGSVFLLPLVIDGIIQEKHLNLINKNSSWLFNELKKRGYKDVKRILYCSFLNGQLFVDIKNES</sequence>
<dbReference type="Gene3D" id="3.30.240.20">
    <property type="entry name" value="bsu07140 like domains"/>
    <property type="match status" value="2"/>
</dbReference>
<feature type="transmembrane region" description="Helical" evidence="7">
    <location>
        <begin position="38"/>
        <end position="57"/>
    </location>
</feature>